<feature type="transmembrane region" description="Helical" evidence="1">
    <location>
        <begin position="54"/>
        <end position="74"/>
    </location>
</feature>
<dbReference type="OrthoDB" id="240327at2"/>
<keyword evidence="1" id="KW-0812">Transmembrane</keyword>
<evidence type="ECO:0000256" key="1">
    <source>
        <dbReference type="SAM" id="Phobius"/>
    </source>
</evidence>
<dbReference type="AlphaFoldDB" id="A0A517SJJ2"/>
<keyword evidence="1" id="KW-0472">Membrane</keyword>
<name>A0A517SJJ2_9PLAN</name>
<feature type="transmembrane region" description="Helical" evidence="1">
    <location>
        <begin position="24"/>
        <end position="42"/>
    </location>
</feature>
<feature type="transmembrane region" description="Helical" evidence="1">
    <location>
        <begin position="167"/>
        <end position="186"/>
    </location>
</feature>
<sequence>MFHGTVTLLSRSLRLDALQKRAHAFRFVSIGVVFLLLLATHIYTGGRGSPGLRFFSLICHLCLGLITVAAAGHFSTAITEEKEAGTLNLILLANVPSLAILVGKSTTRIVSVLLVFAGIFPFALLALALGGATAHQVWSGLLALAAYLVLVANIGLLASVLKRTGAGASVITTAAMVMLLGAPYLLSKLALTLVYVGWATAGSPFISFLTDAQSRLDEFSIVTRIDRIQATGFNESAWSGQVILSLAIGSLLFCVSCLLFRRFCEYLDDDAPERAGVMKVKGGMHRSWWRRLFTPRPWRNAIAWKDFHFLVGGLPGLLVRFAMIPLIAVGLFAVDKLLAAGMNLKAPDALRLALLLAAGLEAIALSARIFNVEYRRQTLCTLALLPRSTISVCYSKVAGCSLVLIPFVFWFILVGAMYSIELQGLADIYLIDSRAIVLACLAILLVHLTACLSLHVKWGALPLSIMVLMVLSSCLSPFVAMVAATTRVATGRDSVGAVPVLYLTFLICGVLQIAIGLRFRRAAAE</sequence>
<protein>
    <submittedName>
        <fullName evidence="2">ABC-2 family transporter protein</fullName>
    </submittedName>
</protein>
<feature type="transmembrane region" description="Helical" evidence="1">
    <location>
        <begin position="242"/>
        <end position="260"/>
    </location>
</feature>
<feature type="transmembrane region" description="Helical" evidence="1">
    <location>
        <begin position="463"/>
        <end position="484"/>
    </location>
</feature>
<reference evidence="2 3" key="1">
    <citation type="submission" date="2019-02" db="EMBL/GenBank/DDBJ databases">
        <title>Deep-cultivation of Planctomycetes and their phenomic and genomic characterization uncovers novel biology.</title>
        <authorList>
            <person name="Wiegand S."/>
            <person name="Jogler M."/>
            <person name="Boedeker C."/>
            <person name="Pinto D."/>
            <person name="Vollmers J."/>
            <person name="Rivas-Marin E."/>
            <person name="Kohn T."/>
            <person name="Peeters S.H."/>
            <person name="Heuer A."/>
            <person name="Rast P."/>
            <person name="Oberbeckmann S."/>
            <person name="Bunk B."/>
            <person name="Jeske O."/>
            <person name="Meyerdierks A."/>
            <person name="Storesund J.E."/>
            <person name="Kallscheuer N."/>
            <person name="Luecker S."/>
            <person name="Lage O.M."/>
            <person name="Pohl T."/>
            <person name="Merkel B.J."/>
            <person name="Hornburger P."/>
            <person name="Mueller R.-W."/>
            <person name="Bruemmer F."/>
            <person name="Labrenz M."/>
            <person name="Spormann A.M."/>
            <person name="Op den Camp H."/>
            <person name="Overmann J."/>
            <person name="Amann R."/>
            <person name="Jetten M.S.M."/>
            <person name="Mascher T."/>
            <person name="Medema M.H."/>
            <person name="Devos D.P."/>
            <person name="Kaster A.-K."/>
            <person name="Ovreas L."/>
            <person name="Rohde M."/>
            <person name="Galperin M.Y."/>
            <person name="Jogler C."/>
        </authorList>
    </citation>
    <scope>NUCLEOTIDE SEQUENCE [LARGE SCALE GENOMIC DNA]</scope>
    <source>
        <strain evidence="2 3">Pan44</strain>
    </source>
</reference>
<dbReference type="Proteomes" id="UP000315700">
    <property type="component" value="Chromosome"/>
</dbReference>
<feature type="transmembrane region" description="Helical" evidence="1">
    <location>
        <begin position="352"/>
        <end position="370"/>
    </location>
</feature>
<feature type="transmembrane region" description="Helical" evidence="1">
    <location>
        <begin position="309"/>
        <end position="332"/>
    </location>
</feature>
<gene>
    <name evidence="2" type="ORF">Pan44_43180</name>
</gene>
<feature type="transmembrane region" description="Helical" evidence="1">
    <location>
        <begin position="141"/>
        <end position="161"/>
    </location>
</feature>
<dbReference type="EMBL" id="CP036271">
    <property type="protein sequence ID" value="QDT56266.1"/>
    <property type="molecule type" value="Genomic_DNA"/>
</dbReference>
<dbReference type="KEGG" id="ccos:Pan44_43180"/>
<feature type="transmembrane region" description="Helical" evidence="1">
    <location>
        <begin position="496"/>
        <end position="517"/>
    </location>
</feature>
<dbReference type="InParanoid" id="A0A517SJJ2"/>
<dbReference type="RefSeq" id="WP_145033471.1">
    <property type="nucleotide sequence ID" value="NZ_CP036271.1"/>
</dbReference>
<evidence type="ECO:0000313" key="3">
    <source>
        <dbReference type="Proteomes" id="UP000315700"/>
    </source>
</evidence>
<accession>A0A517SJJ2</accession>
<feature type="transmembrane region" description="Helical" evidence="1">
    <location>
        <begin position="86"/>
        <end position="103"/>
    </location>
</feature>
<keyword evidence="3" id="KW-1185">Reference proteome</keyword>
<feature type="transmembrane region" description="Helical" evidence="1">
    <location>
        <begin position="109"/>
        <end position="129"/>
    </location>
</feature>
<evidence type="ECO:0000313" key="2">
    <source>
        <dbReference type="EMBL" id="QDT56266.1"/>
    </source>
</evidence>
<keyword evidence="1" id="KW-1133">Transmembrane helix</keyword>
<feature type="transmembrane region" description="Helical" evidence="1">
    <location>
        <begin position="435"/>
        <end position="456"/>
    </location>
</feature>
<organism evidence="2 3">
    <name type="scientific">Caulifigura coniformis</name>
    <dbReference type="NCBI Taxonomy" id="2527983"/>
    <lineage>
        <taxon>Bacteria</taxon>
        <taxon>Pseudomonadati</taxon>
        <taxon>Planctomycetota</taxon>
        <taxon>Planctomycetia</taxon>
        <taxon>Planctomycetales</taxon>
        <taxon>Planctomycetaceae</taxon>
        <taxon>Caulifigura</taxon>
    </lineage>
</organism>
<proteinExistence type="predicted"/>
<feature type="transmembrane region" description="Helical" evidence="1">
    <location>
        <begin position="397"/>
        <end position="420"/>
    </location>
</feature>